<dbReference type="InterPro" id="IPR001375">
    <property type="entry name" value="Peptidase_S9_cat"/>
</dbReference>
<dbReference type="InterPro" id="IPR011042">
    <property type="entry name" value="6-blade_b-propeller_TolB-like"/>
</dbReference>
<evidence type="ECO:0000256" key="2">
    <source>
        <dbReference type="SAM" id="SignalP"/>
    </source>
</evidence>
<dbReference type="EMBL" id="JAJLJH010000002">
    <property type="protein sequence ID" value="MCK9686130.1"/>
    <property type="molecule type" value="Genomic_DNA"/>
</dbReference>
<name>A0A9X1YIN7_9BURK</name>
<dbReference type="PANTHER" id="PTHR42776:SF27">
    <property type="entry name" value="DIPEPTIDYL PEPTIDASE FAMILY MEMBER 6"/>
    <property type="match status" value="1"/>
</dbReference>
<dbReference type="SUPFAM" id="SSF53474">
    <property type="entry name" value="alpha/beta-Hydrolases"/>
    <property type="match status" value="1"/>
</dbReference>
<gene>
    <name evidence="4" type="ORF">LPC04_10480</name>
</gene>
<feature type="signal peptide" evidence="2">
    <location>
        <begin position="1"/>
        <end position="31"/>
    </location>
</feature>
<dbReference type="GO" id="GO:0004252">
    <property type="term" value="F:serine-type endopeptidase activity"/>
    <property type="evidence" value="ECO:0007669"/>
    <property type="project" value="TreeGrafter"/>
</dbReference>
<keyword evidence="1" id="KW-0378">Hydrolase</keyword>
<keyword evidence="5" id="KW-1185">Reference proteome</keyword>
<dbReference type="Pfam" id="PF00326">
    <property type="entry name" value="Peptidase_S9"/>
    <property type="match status" value="1"/>
</dbReference>
<dbReference type="AlphaFoldDB" id="A0A9X1YIN7"/>
<feature type="chain" id="PRO_5040962995" evidence="2">
    <location>
        <begin position="32"/>
        <end position="668"/>
    </location>
</feature>
<dbReference type="InterPro" id="IPR029058">
    <property type="entry name" value="AB_hydrolase_fold"/>
</dbReference>
<keyword evidence="2" id="KW-0732">Signal</keyword>
<comment type="caution">
    <text evidence="4">The sequence shown here is derived from an EMBL/GenBank/DDBJ whole genome shotgun (WGS) entry which is preliminary data.</text>
</comment>
<evidence type="ECO:0000313" key="5">
    <source>
        <dbReference type="Proteomes" id="UP001139353"/>
    </source>
</evidence>
<sequence>MSFPSIAARMSNHARHLALALAALCGTLAHAADDPADPAHFFASPHMTGASISPDGQTVAMTMAGPDTGRIRLVAMNLATRKLTLLASYDDADVRSFDWVNDHRLVFDLADLQEPVGEHRYANGLYAVNADGGTLRQLVDRDWAPWIQRGGEKPLLPWWTHFLRPVGDGSDDVYIVTAQEGDQTHVDYVKLERLETIHGRTSEVETPVHSFEWVFDSHGALRVVTTFKDDRATVLARDPASDKWTPLAEFGRYNDGKALHPEFIDADDTLYLSANNGGDTAAVWTYDLAHHRLADKPYLVSQRYDLAPTYLSSQGKLAGLRYDVDAEVTQWIAPDVEALQAKIDKLLPSTVNRLSVAPHGDGHFVVITAYSDHVPGLYFLYSVPDGKMMTLGNARPDIDPKKMADMEQVHYAARDGLEIPAYLSVPRGAERRNLPLVVLVHGGPYMRGRVWGWDPEVQFLAAHGYAVLEPEFRGSTGYGAKLFAAGWKQWGLAMQDDLADGVKWAVAQGLVDPKRVCIAGASYGGYAVLMGLIKDPNLYRCGVDWVGVTDIDLLFTSRWSDASDAWKKYGLTQLVGDPVADAAKFKATSPTENAAKIHAPVLLAYGEKDKRVPLEHGERFHDALMKQPGAKVEWIVYEDEGHGWHYYEHTIDFWNRVAKFLDANIGAH</sequence>
<dbReference type="SUPFAM" id="SSF82171">
    <property type="entry name" value="DPP6 N-terminal domain-like"/>
    <property type="match status" value="1"/>
</dbReference>
<protein>
    <submittedName>
        <fullName evidence="4">Prolyl oligopeptidase family serine peptidase</fullName>
    </submittedName>
</protein>
<organism evidence="4 5">
    <name type="scientific">Scleromatobacter humisilvae</name>
    <dbReference type="NCBI Taxonomy" id="2897159"/>
    <lineage>
        <taxon>Bacteria</taxon>
        <taxon>Pseudomonadati</taxon>
        <taxon>Pseudomonadota</taxon>
        <taxon>Betaproteobacteria</taxon>
        <taxon>Burkholderiales</taxon>
        <taxon>Sphaerotilaceae</taxon>
        <taxon>Scleromatobacter</taxon>
    </lineage>
</organism>
<evidence type="ECO:0000259" key="3">
    <source>
        <dbReference type="Pfam" id="PF00326"/>
    </source>
</evidence>
<dbReference type="GO" id="GO:0006508">
    <property type="term" value="P:proteolysis"/>
    <property type="evidence" value="ECO:0007669"/>
    <property type="project" value="InterPro"/>
</dbReference>
<evidence type="ECO:0000313" key="4">
    <source>
        <dbReference type="EMBL" id="MCK9686130.1"/>
    </source>
</evidence>
<feature type="domain" description="Peptidase S9 prolyl oligopeptidase catalytic" evidence="3">
    <location>
        <begin position="454"/>
        <end position="666"/>
    </location>
</feature>
<dbReference type="Gene3D" id="2.120.10.30">
    <property type="entry name" value="TolB, C-terminal domain"/>
    <property type="match status" value="1"/>
</dbReference>
<dbReference type="RefSeq" id="WP_275682162.1">
    <property type="nucleotide sequence ID" value="NZ_JAJLJH010000002.1"/>
</dbReference>
<proteinExistence type="predicted"/>
<dbReference type="Gene3D" id="3.40.50.1820">
    <property type="entry name" value="alpha/beta hydrolase"/>
    <property type="match status" value="1"/>
</dbReference>
<evidence type="ECO:0000256" key="1">
    <source>
        <dbReference type="ARBA" id="ARBA00022801"/>
    </source>
</evidence>
<accession>A0A9X1YIN7</accession>
<reference evidence="4" key="1">
    <citation type="submission" date="2021-11" db="EMBL/GenBank/DDBJ databases">
        <title>BS-T2-15 a new species belonging to the Comamonadaceae family isolated from the soil of a French oak forest.</title>
        <authorList>
            <person name="Mieszkin S."/>
            <person name="Alain K."/>
        </authorList>
    </citation>
    <scope>NUCLEOTIDE SEQUENCE</scope>
    <source>
        <strain evidence="4">BS-T2-15</strain>
    </source>
</reference>
<dbReference type="Proteomes" id="UP001139353">
    <property type="component" value="Unassembled WGS sequence"/>
</dbReference>
<dbReference type="PANTHER" id="PTHR42776">
    <property type="entry name" value="SERINE PEPTIDASE S9 FAMILY MEMBER"/>
    <property type="match status" value="1"/>
</dbReference>